<dbReference type="AlphaFoldDB" id="A0A0K2TW51"/>
<evidence type="ECO:0000313" key="1">
    <source>
        <dbReference type="EMBL" id="CDW30283.1"/>
    </source>
</evidence>
<protein>
    <submittedName>
        <fullName evidence="1">Uncharacterized protein</fullName>
    </submittedName>
</protein>
<sequence>IYFNTNSDMYKDDNRMKVILFISFFFLRSSLIHHALGLSASKSSCSGFFWL</sequence>
<dbReference type="EMBL" id="HACA01012922">
    <property type="protein sequence ID" value="CDW30283.1"/>
    <property type="molecule type" value="Transcribed_RNA"/>
</dbReference>
<proteinExistence type="predicted"/>
<feature type="non-terminal residue" evidence="1">
    <location>
        <position position="1"/>
    </location>
</feature>
<name>A0A0K2TW51_LEPSM</name>
<accession>A0A0K2TW51</accession>
<organism evidence="1">
    <name type="scientific">Lepeophtheirus salmonis</name>
    <name type="common">Salmon louse</name>
    <name type="synonym">Caligus salmonis</name>
    <dbReference type="NCBI Taxonomy" id="72036"/>
    <lineage>
        <taxon>Eukaryota</taxon>
        <taxon>Metazoa</taxon>
        <taxon>Ecdysozoa</taxon>
        <taxon>Arthropoda</taxon>
        <taxon>Crustacea</taxon>
        <taxon>Multicrustacea</taxon>
        <taxon>Hexanauplia</taxon>
        <taxon>Copepoda</taxon>
        <taxon>Siphonostomatoida</taxon>
        <taxon>Caligidae</taxon>
        <taxon>Lepeophtheirus</taxon>
    </lineage>
</organism>
<reference evidence="1" key="1">
    <citation type="submission" date="2014-05" db="EMBL/GenBank/DDBJ databases">
        <authorList>
            <person name="Chronopoulou M."/>
        </authorList>
    </citation>
    <scope>NUCLEOTIDE SEQUENCE</scope>
    <source>
        <tissue evidence="1">Whole organism</tissue>
    </source>
</reference>